<dbReference type="Proteomes" id="UP000507470">
    <property type="component" value="Unassembled WGS sequence"/>
</dbReference>
<feature type="region of interest" description="Disordered" evidence="1">
    <location>
        <begin position="1037"/>
        <end position="1074"/>
    </location>
</feature>
<proteinExistence type="predicted"/>
<feature type="compositionally biased region" description="Basic and acidic residues" evidence="1">
    <location>
        <begin position="707"/>
        <end position="718"/>
    </location>
</feature>
<feature type="compositionally biased region" description="Basic and acidic residues" evidence="1">
    <location>
        <begin position="552"/>
        <end position="571"/>
    </location>
</feature>
<feature type="compositionally biased region" description="Basic and acidic residues" evidence="1">
    <location>
        <begin position="187"/>
        <end position="201"/>
    </location>
</feature>
<dbReference type="AlphaFoldDB" id="A0A6J8B8M6"/>
<gene>
    <name evidence="2" type="ORF">MCOR_15907</name>
</gene>
<keyword evidence="3" id="KW-1185">Reference proteome</keyword>
<feature type="compositionally biased region" description="Polar residues" evidence="1">
    <location>
        <begin position="430"/>
        <end position="445"/>
    </location>
</feature>
<organism evidence="2 3">
    <name type="scientific">Mytilus coruscus</name>
    <name type="common">Sea mussel</name>
    <dbReference type="NCBI Taxonomy" id="42192"/>
    <lineage>
        <taxon>Eukaryota</taxon>
        <taxon>Metazoa</taxon>
        <taxon>Spiralia</taxon>
        <taxon>Lophotrochozoa</taxon>
        <taxon>Mollusca</taxon>
        <taxon>Bivalvia</taxon>
        <taxon>Autobranchia</taxon>
        <taxon>Pteriomorphia</taxon>
        <taxon>Mytilida</taxon>
        <taxon>Mytiloidea</taxon>
        <taxon>Mytilidae</taxon>
        <taxon>Mytilinae</taxon>
        <taxon>Mytilus</taxon>
    </lineage>
</organism>
<feature type="compositionally biased region" description="Basic residues" evidence="1">
    <location>
        <begin position="1037"/>
        <end position="1046"/>
    </location>
</feature>
<feature type="region of interest" description="Disordered" evidence="1">
    <location>
        <begin position="415"/>
        <end position="445"/>
    </location>
</feature>
<feature type="region of interest" description="Disordered" evidence="1">
    <location>
        <begin position="109"/>
        <end position="225"/>
    </location>
</feature>
<dbReference type="EMBL" id="CACVKT020002754">
    <property type="protein sequence ID" value="CAC5379903.1"/>
    <property type="molecule type" value="Genomic_DNA"/>
</dbReference>
<feature type="compositionally biased region" description="Basic and acidic residues" evidence="1">
    <location>
        <begin position="211"/>
        <end position="225"/>
    </location>
</feature>
<evidence type="ECO:0000313" key="2">
    <source>
        <dbReference type="EMBL" id="CAC5379903.1"/>
    </source>
</evidence>
<feature type="region of interest" description="Disordered" evidence="1">
    <location>
        <begin position="552"/>
        <end position="583"/>
    </location>
</feature>
<feature type="compositionally biased region" description="Basic residues" evidence="1">
    <location>
        <begin position="697"/>
        <end position="706"/>
    </location>
</feature>
<evidence type="ECO:0000313" key="3">
    <source>
        <dbReference type="Proteomes" id="UP000507470"/>
    </source>
</evidence>
<feature type="region of interest" description="Disordered" evidence="1">
    <location>
        <begin position="684"/>
        <end position="734"/>
    </location>
</feature>
<feature type="compositionally biased region" description="Basic and acidic residues" evidence="1">
    <location>
        <begin position="299"/>
        <end position="308"/>
    </location>
</feature>
<feature type="compositionally biased region" description="Basic and acidic residues" evidence="1">
    <location>
        <begin position="415"/>
        <end position="424"/>
    </location>
</feature>
<reference evidence="2 3" key="1">
    <citation type="submission" date="2020-06" db="EMBL/GenBank/DDBJ databases">
        <authorList>
            <person name="Li R."/>
            <person name="Bekaert M."/>
        </authorList>
    </citation>
    <scope>NUCLEOTIDE SEQUENCE [LARGE SCALE GENOMIC DNA]</scope>
    <source>
        <strain evidence="3">wild</strain>
    </source>
</reference>
<name>A0A6J8B8M6_MYTCO</name>
<evidence type="ECO:0000256" key="1">
    <source>
        <dbReference type="SAM" id="MobiDB-lite"/>
    </source>
</evidence>
<accession>A0A6J8B8M6</accession>
<protein>
    <submittedName>
        <fullName evidence="2">Uncharacterized protein</fullName>
    </submittedName>
</protein>
<feature type="compositionally biased region" description="Acidic residues" evidence="1">
    <location>
        <begin position="151"/>
        <end position="163"/>
    </location>
</feature>
<feature type="compositionally biased region" description="Acidic residues" evidence="1">
    <location>
        <begin position="328"/>
        <end position="340"/>
    </location>
</feature>
<feature type="region of interest" description="Disordered" evidence="1">
    <location>
        <begin position="286"/>
        <end position="342"/>
    </location>
</feature>
<sequence>MSTLDEIVTSCSNMKIEQHATQEVAERSSPLEAPFLHTASNRHLRFAEGVQSSTGNWKVTREALSNRRRPQKKPLPLVVETSPITATIHEKENPDHIYNPLSDFDTSPITPITCHHHQQQDPSQDPLADNYNTPDDVAAPSRAQCPCHDDNEIDIDNTPEDVAGDAAPQFPGPEDTANDTNIDQPTPDDKEQPFDQNHPEDPVCDNYQPTPDDKEQPCDQNHPEDPVCDSYIHSFKIEHNLYNLSDDGDQWRPLPNDDDTHTLNTSMDTMHISEVADSDHQTENTLKDVAGDVPPHSPCPEDKAKDTDVANTPEDVSGDATPQFSGPEDTDNDTDIDDVTDIPKPKTMVVTAELHQPYDSSLKRKLPVIQPSSFKKTINLDSDIENIIEDEVEEILSSGDEFKVTMEDLRQLKQDRLEDAEIPSKRHSQKTLSDRSTGSKKSVGTTQSHTCAKNFFLDTLSKESMDGLNKIGQAAGEFDINIEPWMVGFYLSGDRYSFLHNMLEEASRQALTNGERLEVRNCLMTLLILTNAKRAGNFTHLTKQQVVQAKSQKGEDGIIREDNRWVNKDDSSPESCSSSSLKKEDVVEKRDAVKTANSGKGLLILDEEAKDKRRVKKEETVLVGLLKKQTGDIQMFPEVSYTFSNRTPTQEDNSSAKGFVVRTVAESEAVSARTDVPAVAVDDLVDDPTEADEPVRGSKRIAATKKYKGDTQDDDRQSIWHRPQGNDDPVPPDSSQVLVIHSADEAGCSGSGEDRNPALYGQPPPPGRQSEACYPAGIKTAWLEISLFLAGDNVFRHLSLGSERLTTLPETMKTVTAWLKEDVSSGVVSHARGEDILDLDPAHVAEYLQGARPARAADILTKAERGEQLSRAERREDRLRGRTRESTRRMVTIIEDPSTGLVHGTDAKHIIFTDGLPKVVVRDSPAVTILRSRCEWRATMMPTSQLRTWGLTTEKPTTREEPTFDPGMNRKKEIVQESERGIIFKDINEISRAVRKHTILRDDVWERLAWLPRELTFLRPLSLGGWPQSEKLGRRIKRGSSGRWSRKQLGGLERTGPAAFPAGQRVTNTGDGPRMEFPIELKMEVDT</sequence>